<organism evidence="2">
    <name type="scientific">Rhizophora mucronata</name>
    <name type="common">Asiatic mangrove</name>
    <dbReference type="NCBI Taxonomy" id="61149"/>
    <lineage>
        <taxon>Eukaryota</taxon>
        <taxon>Viridiplantae</taxon>
        <taxon>Streptophyta</taxon>
        <taxon>Embryophyta</taxon>
        <taxon>Tracheophyta</taxon>
        <taxon>Spermatophyta</taxon>
        <taxon>Magnoliopsida</taxon>
        <taxon>eudicotyledons</taxon>
        <taxon>Gunneridae</taxon>
        <taxon>Pentapetalae</taxon>
        <taxon>rosids</taxon>
        <taxon>fabids</taxon>
        <taxon>Malpighiales</taxon>
        <taxon>Rhizophoraceae</taxon>
        <taxon>Rhizophora</taxon>
    </lineage>
</organism>
<name>A0A2P2NBP2_RHIMU</name>
<dbReference type="EMBL" id="GGEC01059403">
    <property type="protein sequence ID" value="MBX39887.1"/>
    <property type="molecule type" value="Transcribed_RNA"/>
</dbReference>
<evidence type="ECO:0000313" key="2">
    <source>
        <dbReference type="EMBL" id="MBX39887.1"/>
    </source>
</evidence>
<feature type="region of interest" description="Disordered" evidence="1">
    <location>
        <begin position="41"/>
        <end position="65"/>
    </location>
</feature>
<dbReference type="AlphaFoldDB" id="A0A2P2NBP2"/>
<reference evidence="2" key="1">
    <citation type="submission" date="2018-02" db="EMBL/GenBank/DDBJ databases">
        <title>Rhizophora mucronata_Transcriptome.</title>
        <authorList>
            <person name="Meera S.P."/>
            <person name="Sreeshan A."/>
            <person name="Augustine A."/>
        </authorList>
    </citation>
    <scope>NUCLEOTIDE SEQUENCE</scope>
    <source>
        <tissue evidence="2">Leaf</tissue>
    </source>
</reference>
<protein>
    <submittedName>
        <fullName evidence="2">Uncharacterized protein LOC105114622</fullName>
    </submittedName>
</protein>
<sequence length="65" mass="7479">MKECWKHTNSKLIKYIEKGSTAINKQKFISSLVSYTYKPHSHTCDEPHKSLSSPQKQAVDTPQIM</sequence>
<feature type="compositionally biased region" description="Polar residues" evidence="1">
    <location>
        <begin position="50"/>
        <end position="65"/>
    </location>
</feature>
<proteinExistence type="predicted"/>
<accession>A0A2P2NBP2</accession>
<evidence type="ECO:0000256" key="1">
    <source>
        <dbReference type="SAM" id="MobiDB-lite"/>
    </source>
</evidence>